<keyword evidence="10 14" id="KW-0472">Membrane</keyword>
<dbReference type="EMBL" id="VXIV02003215">
    <property type="protein sequence ID" value="KAF6019694.1"/>
    <property type="molecule type" value="Genomic_DNA"/>
</dbReference>
<evidence type="ECO:0000256" key="4">
    <source>
        <dbReference type="ARBA" id="ARBA00022449"/>
    </source>
</evidence>
<evidence type="ECO:0000256" key="11">
    <source>
        <dbReference type="ARBA" id="ARBA00023242"/>
    </source>
</evidence>
<evidence type="ECO:0000256" key="2">
    <source>
        <dbReference type="ARBA" id="ARBA00004141"/>
    </source>
</evidence>
<dbReference type="PANTHER" id="PTHR13414:SF9">
    <property type="entry name" value="PROTON-COUPLED ZINC ANTIPORTER SLC30A9, MITOCHONDRIAL"/>
    <property type="match status" value="1"/>
</dbReference>
<evidence type="ECO:0000313" key="16">
    <source>
        <dbReference type="EMBL" id="KAF6019694.1"/>
    </source>
</evidence>
<dbReference type="GO" id="GO:0006829">
    <property type="term" value="P:zinc ion transport"/>
    <property type="evidence" value="ECO:0007669"/>
    <property type="project" value="UniProtKB-KW"/>
</dbReference>
<dbReference type="Pfam" id="PF01545">
    <property type="entry name" value="Cation_efflux"/>
    <property type="match status" value="1"/>
</dbReference>
<evidence type="ECO:0000256" key="3">
    <source>
        <dbReference type="ARBA" id="ARBA00022448"/>
    </source>
</evidence>
<feature type="compositionally biased region" description="Low complexity" evidence="13">
    <location>
        <begin position="79"/>
        <end position="96"/>
    </location>
</feature>
<dbReference type="SUPFAM" id="SSF46955">
    <property type="entry name" value="Putative DNA-binding domain"/>
    <property type="match status" value="1"/>
</dbReference>
<dbReference type="Gene3D" id="1.20.1510.10">
    <property type="entry name" value="Cation efflux protein transmembrane domain"/>
    <property type="match status" value="1"/>
</dbReference>
<evidence type="ECO:0000256" key="12">
    <source>
        <dbReference type="ARBA" id="ARBA00048349"/>
    </source>
</evidence>
<evidence type="ECO:0000256" key="13">
    <source>
        <dbReference type="SAM" id="MobiDB-lite"/>
    </source>
</evidence>
<dbReference type="InterPro" id="IPR040177">
    <property type="entry name" value="SLC30A9"/>
</dbReference>
<keyword evidence="8 14" id="KW-1133">Transmembrane helix</keyword>
<evidence type="ECO:0000256" key="14">
    <source>
        <dbReference type="SAM" id="Phobius"/>
    </source>
</evidence>
<comment type="catalytic activity">
    <reaction evidence="12">
        <text>Zn(2+)(in) + 2 H(+)(out) = Zn(2+)(out) + 2 H(+)(in)</text>
        <dbReference type="Rhea" id="RHEA:72627"/>
        <dbReference type="ChEBI" id="CHEBI:15378"/>
        <dbReference type="ChEBI" id="CHEBI:29105"/>
    </reaction>
</comment>
<feature type="transmembrane region" description="Helical" evidence="14">
    <location>
        <begin position="235"/>
        <end position="256"/>
    </location>
</feature>
<evidence type="ECO:0000256" key="8">
    <source>
        <dbReference type="ARBA" id="ARBA00022989"/>
    </source>
</evidence>
<keyword evidence="11" id="KW-0539">Nucleus</keyword>
<dbReference type="CDD" id="cd21078">
    <property type="entry name" value="NTD_ZNT9"/>
    <property type="match status" value="1"/>
</dbReference>
<dbReference type="AlphaFoldDB" id="A0A7J7J1Y4"/>
<keyword evidence="6" id="KW-0862">Zinc</keyword>
<comment type="caution">
    <text evidence="16">The sequence shown here is derived from an EMBL/GenBank/DDBJ whole genome shotgun (WGS) entry which is preliminary data.</text>
</comment>
<reference evidence="16" key="1">
    <citation type="submission" date="2020-06" db="EMBL/GenBank/DDBJ databases">
        <title>Draft genome of Bugula neritina, a colonial animal packing powerful symbionts and potential medicines.</title>
        <authorList>
            <person name="Rayko M."/>
        </authorList>
    </citation>
    <scope>NUCLEOTIDE SEQUENCE [LARGE SCALE GENOMIC DNA]</scope>
    <source>
        <strain evidence="16">Kwan_BN1</strain>
    </source>
</reference>
<comment type="subcellular location">
    <subcellularLocation>
        <location evidence="2">Membrane</location>
        <topology evidence="2">Multi-pass membrane protein</topology>
    </subcellularLocation>
    <subcellularLocation>
        <location evidence="1">Nucleus</location>
    </subcellularLocation>
</comment>
<protein>
    <recommendedName>
        <fullName evidence="15">Cation efflux protein transmembrane domain-containing protein</fullName>
    </recommendedName>
</protein>
<feature type="domain" description="Cation efflux protein transmembrane" evidence="15">
    <location>
        <begin position="237"/>
        <end position="354"/>
    </location>
</feature>
<dbReference type="GO" id="GO:0008324">
    <property type="term" value="F:monoatomic cation transmembrane transporter activity"/>
    <property type="evidence" value="ECO:0007669"/>
    <property type="project" value="InterPro"/>
</dbReference>
<evidence type="ECO:0000256" key="1">
    <source>
        <dbReference type="ARBA" id="ARBA00004123"/>
    </source>
</evidence>
<evidence type="ECO:0000256" key="6">
    <source>
        <dbReference type="ARBA" id="ARBA00022833"/>
    </source>
</evidence>
<dbReference type="SUPFAM" id="SSF161111">
    <property type="entry name" value="Cation efflux protein transmembrane domain-like"/>
    <property type="match status" value="1"/>
</dbReference>
<dbReference type="Gene3D" id="3.90.530.10">
    <property type="entry name" value="XPA C-terminal domain"/>
    <property type="match status" value="1"/>
</dbReference>
<dbReference type="InterPro" id="IPR027469">
    <property type="entry name" value="Cation_efflux_TMD_sf"/>
</dbReference>
<proteinExistence type="predicted"/>
<organism evidence="16 17">
    <name type="scientific">Bugula neritina</name>
    <name type="common">Brown bryozoan</name>
    <name type="synonym">Sertularia neritina</name>
    <dbReference type="NCBI Taxonomy" id="10212"/>
    <lineage>
        <taxon>Eukaryota</taxon>
        <taxon>Metazoa</taxon>
        <taxon>Spiralia</taxon>
        <taxon>Lophotrochozoa</taxon>
        <taxon>Bryozoa</taxon>
        <taxon>Gymnolaemata</taxon>
        <taxon>Cheilostomatida</taxon>
        <taxon>Flustrina</taxon>
        <taxon>Buguloidea</taxon>
        <taxon>Bugulidae</taxon>
        <taxon>Bugula</taxon>
    </lineage>
</organism>
<evidence type="ECO:0000256" key="7">
    <source>
        <dbReference type="ARBA" id="ARBA00022906"/>
    </source>
</evidence>
<dbReference type="GO" id="GO:0031966">
    <property type="term" value="C:mitochondrial membrane"/>
    <property type="evidence" value="ECO:0007669"/>
    <property type="project" value="UniProtKB-SubCell"/>
</dbReference>
<feature type="region of interest" description="Disordered" evidence="13">
    <location>
        <begin position="66"/>
        <end position="96"/>
    </location>
</feature>
<dbReference type="InterPro" id="IPR009061">
    <property type="entry name" value="DNA-bd_dom_put_sf"/>
</dbReference>
<evidence type="ECO:0000256" key="10">
    <source>
        <dbReference type="ARBA" id="ARBA00023136"/>
    </source>
</evidence>
<keyword evidence="5 14" id="KW-0812">Transmembrane</keyword>
<dbReference type="GO" id="GO:0005634">
    <property type="term" value="C:nucleus"/>
    <property type="evidence" value="ECO:0007669"/>
    <property type="project" value="UniProtKB-SubCell"/>
</dbReference>
<name>A0A7J7J1Y4_BUGNE</name>
<dbReference type="GO" id="GO:0006882">
    <property type="term" value="P:intracellular zinc ion homeostasis"/>
    <property type="evidence" value="ECO:0007669"/>
    <property type="project" value="TreeGrafter"/>
</dbReference>
<keyword evidence="7" id="KW-0864">Zinc transport</keyword>
<accession>A0A7J7J1Y4</accession>
<dbReference type="InterPro" id="IPR037129">
    <property type="entry name" value="XPA_sf"/>
</dbReference>
<keyword evidence="17" id="KW-1185">Reference proteome</keyword>
<evidence type="ECO:0000259" key="15">
    <source>
        <dbReference type="Pfam" id="PF01545"/>
    </source>
</evidence>
<dbReference type="GO" id="GO:0005783">
    <property type="term" value="C:endoplasmic reticulum"/>
    <property type="evidence" value="ECO:0007669"/>
    <property type="project" value="UniProtKB-SubCell"/>
</dbReference>
<evidence type="ECO:0000256" key="5">
    <source>
        <dbReference type="ARBA" id="ARBA00022692"/>
    </source>
</evidence>
<keyword evidence="3" id="KW-0813">Transport</keyword>
<evidence type="ECO:0000313" key="17">
    <source>
        <dbReference type="Proteomes" id="UP000593567"/>
    </source>
</evidence>
<dbReference type="InterPro" id="IPR058533">
    <property type="entry name" value="Cation_efflux_TM"/>
</dbReference>
<dbReference type="PANTHER" id="PTHR13414">
    <property type="entry name" value="HUEL-CATION TRANSPORTER"/>
    <property type="match status" value="1"/>
</dbReference>
<dbReference type="OrthoDB" id="435980at2759"/>
<feature type="transmembrane region" description="Helical" evidence="14">
    <location>
        <begin position="301"/>
        <end position="323"/>
    </location>
</feature>
<keyword evidence="9" id="KW-0406">Ion transport</keyword>
<dbReference type="GO" id="GO:0015297">
    <property type="term" value="F:antiporter activity"/>
    <property type="evidence" value="ECO:0007669"/>
    <property type="project" value="UniProtKB-KW"/>
</dbReference>
<sequence>MAELAIRSPIIAVRAFQNVLKSLQCLQCKHINSQRAYVTVSTSYTKDSNSVRVPINRKLLLRGLSSGSSGYRAPPGTDPLSEATPSSASPLSTSSSAEHIVKVKPVKKKAEPPQKYLSNVFITPLRAMREYLLTPSDLTDLWKTTRRSPYENSPPITVYLRHDVVKKAKEKYGTLENLEKEKAKARLQEDLYLRGLTSSRPLIFDYRDKYSETPKTDQHLEKERKTIFKSGSGKVVLTAIAINSVNAVVKCIAWLYTGSHAMFAEAIHSLADTMNQCILAYGIHHSLKNPNPDHPYGYTNFGYVSSLISGVGIFCVGAGFAWYHGIAGIAHQTNLVDLNWLSCSTQFGACVYFVGHYVTVWIFSLGVRHSANGNSEY</sequence>
<gene>
    <name evidence="16" type="ORF">EB796_022009</name>
</gene>
<dbReference type="Proteomes" id="UP000593567">
    <property type="component" value="Unassembled WGS sequence"/>
</dbReference>
<keyword evidence="4" id="KW-0050">Antiport</keyword>
<evidence type="ECO:0000256" key="9">
    <source>
        <dbReference type="ARBA" id="ARBA00023065"/>
    </source>
</evidence>